<gene>
    <name evidence="2" type="ORF">TH68_08020</name>
</gene>
<comment type="caution">
    <text evidence="2">The sequence shown here is derived from an EMBL/GenBank/DDBJ whole genome shotgun (WGS) entry which is preliminary data.</text>
</comment>
<evidence type="ECO:0000313" key="3">
    <source>
        <dbReference type="Proteomes" id="UP000035054"/>
    </source>
</evidence>
<proteinExistence type="predicted"/>
<evidence type="ECO:0000256" key="1">
    <source>
        <dbReference type="SAM" id="MobiDB-lite"/>
    </source>
</evidence>
<name>A0A6N3XA54_9SYNE</name>
<feature type="compositionally biased region" description="Pro residues" evidence="1">
    <location>
        <begin position="81"/>
        <end position="97"/>
    </location>
</feature>
<dbReference type="AlphaFoldDB" id="A0A6N3XA54"/>
<evidence type="ECO:0000313" key="2">
    <source>
        <dbReference type="EMBL" id="KKZ11975.1"/>
    </source>
</evidence>
<feature type="non-terminal residue" evidence="2">
    <location>
        <position position="1"/>
    </location>
</feature>
<protein>
    <submittedName>
        <fullName evidence="2">Uncharacterized protein</fullName>
    </submittedName>
</protein>
<sequence length="251" mass="27283">EASCEEGGQVLAMAFGEATTAEVAEDRARRRVTQMLLEPHSTPEPQSSLPPPPTPMDGPAPPANMLELEPESDGASSPGQPSLPPQPITLTPQPSPPSQGVSEGVSEPADWSEDLAVVEVQLERLGWDRSQESVYLERCLGYMERSSITRYQDLRLYIDALRALSSPADPCTAPLPGRLQQPLPSRELLIQNGNTLLRQLGWTTDQGRGFLKQHFGHISRQSLSDEQLMQFNQQLDALPAATGANDAPLTT</sequence>
<accession>A0A6N3XA54</accession>
<feature type="region of interest" description="Disordered" evidence="1">
    <location>
        <begin position="20"/>
        <end position="110"/>
    </location>
</feature>
<feature type="compositionally biased region" description="Pro residues" evidence="1">
    <location>
        <begin position="48"/>
        <end position="62"/>
    </location>
</feature>
<organism evidence="2 3">
    <name type="scientific">Candidatus Synechococcus spongiarum 142</name>
    <dbReference type="NCBI Taxonomy" id="1608213"/>
    <lineage>
        <taxon>Bacteria</taxon>
        <taxon>Bacillati</taxon>
        <taxon>Cyanobacteriota</taxon>
        <taxon>Cyanophyceae</taxon>
        <taxon>Synechococcales</taxon>
        <taxon>Synechococcaceae</taxon>
        <taxon>Synechococcus</taxon>
    </lineage>
</organism>
<dbReference type="Proteomes" id="UP000035054">
    <property type="component" value="Unassembled WGS sequence"/>
</dbReference>
<dbReference type="EMBL" id="JXUO01000262">
    <property type="protein sequence ID" value="KKZ11975.1"/>
    <property type="molecule type" value="Genomic_DNA"/>
</dbReference>
<reference evidence="2 3" key="1">
    <citation type="submission" date="2015-01" db="EMBL/GenBank/DDBJ databases">
        <title>Lifestyle Evolution in Cyanobacterial Symbionts of Sponges.</title>
        <authorList>
            <person name="Burgsdorf I."/>
            <person name="Slaby B.M."/>
            <person name="Handley K.M."/>
            <person name="Haber M."/>
            <person name="Blom J."/>
            <person name="Marshall C.W."/>
            <person name="Gilbert J.A."/>
            <person name="Hentschel U."/>
            <person name="Steindler L."/>
        </authorList>
    </citation>
    <scope>NUCLEOTIDE SEQUENCE [LARGE SCALE GENOMIC DNA]</scope>
    <source>
        <strain evidence="2">142</strain>
    </source>
</reference>